<gene>
    <name evidence="4" type="primary">yqgN_12</name>
    <name evidence="4" type="ORF">SDC9_114489</name>
</gene>
<keyword evidence="3" id="KW-0067">ATP-binding</keyword>
<dbReference type="SUPFAM" id="SSF100950">
    <property type="entry name" value="NagB/RpiA/CoA transferase-like"/>
    <property type="match status" value="1"/>
</dbReference>
<keyword evidence="2" id="KW-0547">Nucleotide-binding</keyword>
<organism evidence="4">
    <name type="scientific">bioreactor metagenome</name>
    <dbReference type="NCBI Taxonomy" id="1076179"/>
    <lineage>
        <taxon>unclassified sequences</taxon>
        <taxon>metagenomes</taxon>
        <taxon>ecological metagenomes</taxon>
    </lineage>
</organism>
<evidence type="ECO:0008006" key="5">
    <source>
        <dbReference type="Google" id="ProtNLM"/>
    </source>
</evidence>
<dbReference type="GO" id="GO:0030272">
    <property type="term" value="F:5-formyltetrahydrofolate cyclo-ligase activity"/>
    <property type="evidence" value="ECO:0007669"/>
    <property type="project" value="TreeGrafter"/>
</dbReference>
<dbReference type="GO" id="GO:0009396">
    <property type="term" value="P:folic acid-containing compound biosynthetic process"/>
    <property type="evidence" value="ECO:0007669"/>
    <property type="project" value="TreeGrafter"/>
</dbReference>
<dbReference type="EMBL" id="VSSQ01021763">
    <property type="protein sequence ID" value="MPM67566.1"/>
    <property type="molecule type" value="Genomic_DNA"/>
</dbReference>
<dbReference type="InterPro" id="IPR024185">
    <property type="entry name" value="FTHF_cligase-like_sf"/>
</dbReference>
<dbReference type="PANTHER" id="PTHR23407">
    <property type="entry name" value="ATPASE INHIBITOR/5-FORMYLTETRAHYDROFOLATE CYCLO-LIGASE"/>
    <property type="match status" value="1"/>
</dbReference>
<evidence type="ECO:0000256" key="1">
    <source>
        <dbReference type="ARBA" id="ARBA00010638"/>
    </source>
</evidence>
<dbReference type="NCBIfam" id="TIGR02727">
    <property type="entry name" value="MTHFS_bact"/>
    <property type="match status" value="1"/>
</dbReference>
<dbReference type="Gene3D" id="3.40.50.10420">
    <property type="entry name" value="NagB/RpiA/CoA transferase-like"/>
    <property type="match status" value="1"/>
</dbReference>
<comment type="similarity">
    <text evidence="1">Belongs to the 5-formyltetrahydrofolate cyclo-ligase family.</text>
</comment>
<dbReference type="Pfam" id="PF01812">
    <property type="entry name" value="5-FTHF_cyc-lig"/>
    <property type="match status" value="1"/>
</dbReference>
<protein>
    <recommendedName>
        <fullName evidence="5">5-formyltetrahydrofolate cyclo-ligase</fullName>
    </recommendedName>
</protein>
<comment type="caution">
    <text evidence="4">The sequence shown here is derived from an EMBL/GenBank/DDBJ whole genome shotgun (WGS) entry which is preliminary data.</text>
</comment>
<evidence type="ECO:0000313" key="4">
    <source>
        <dbReference type="EMBL" id="MPM67566.1"/>
    </source>
</evidence>
<dbReference type="PIRSF" id="PIRSF006806">
    <property type="entry name" value="FTHF_cligase"/>
    <property type="match status" value="1"/>
</dbReference>
<proteinExistence type="inferred from homology"/>
<evidence type="ECO:0000256" key="3">
    <source>
        <dbReference type="ARBA" id="ARBA00022840"/>
    </source>
</evidence>
<dbReference type="PANTHER" id="PTHR23407:SF1">
    <property type="entry name" value="5-FORMYLTETRAHYDROFOLATE CYCLO-LIGASE"/>
    <property type="match status" value="1"/>
</dbReference>
<dbReference type="GO" id="GO:0035999">
    <property type="term" value="P:tetrahydrofolate interconversion"/>
    <property type="evidence" value="ECO:0007669"/>
    <property type="project" value="TreeGrafter"/>
</dbReference>
<dbReference type="InterPro" id="IPR037171">
    <property type="entry name" value="NagB/RpiA_transferase-like"/>
</dbReference>
<reference evidence="4" key="1">
    <citation type="submission" date="2019-08" db="EMBL/GenBank/DDBJ databases">
        <authorList>
            <person name="Kucharzyk K."/>
            <person name="Murdoch R.W."/>
            <person name="Higgins S."/>
            <person name="Loffler F."/>
        </authorList>
    </citation>
    <scope>NUCLEOTIDE SEQUENCE</scope>
</reference>
<dbReference type="InterPro" id="IPR002698">
    <property type="entry name" value="FTHF_cligase"/>
</dbReference>
<sequence length="194" mass="22592">MQIDENIAFEKYALRKHLKNLRNQFSCSEKLVADQKIFDQVVRLELITEKTEVFIYVSTAFEVDTHRLITYFLSKGHLVAVPCCIDHHGTMYFYYIKSLSDLQVNHFGILEPDINNSVLAIPKDDDICLVPCLGFDDNGYRIGYGKGYYDRYLFEHQVIKIGLCYDLCRVSKIPKDQYDVRLDQIVTDIINCND</sequence>
<dbReference type="AlphaFoldDB" id="A0A645BQ98"/>
<name>A0A645BQ98_9ZZZZ</name>
<evidence type="ECO:0000256" key="2">
    <source>
        <dbReference type="ARBA" id="ARBA00022741"/>
    </source>
</evidence>
<accession>A0A645BQ98</accession>
<dbReference type="GO" id="GO:0005524">
    <property type="term" value="F:ATP binding"/>
    <property type="evidence" value="ECO:0007669"/>
    <property type="project" value="UniProtKB-KW"/>
</dbReference>